<sequence length="449" mass="45853">MNRAVLSLFLSRLFADRSVWALPVAAFAVVTALTLGVAGGVHFFFTLQLPEDGVAGIYRMLSGFALVLLLFPLTSLAGSAARLLARRRDERLSSLRLLGASSATITGLAVAEATVLAAAGAVVGLAGWAVLVPLIALLPFAGGQVGMASQWIGVPLTLLVLAGVVLLGALSALLGLRRVAVTPLGVRTRQRPRRVVWVRVLVAVGVLVAAQVAATVMGAAQEVAVAVALAIAAMAAPMLAVHAIGPWVLGVTARRRVRRAKSAERLVAARLVLEDPRLAWRQVGGVALTVYIGTVGAAGFGMANAFQADGAALTASERHLTADLGTGVLVTMVVSFLLAACSVAISQAAQLLDRADLHSGLVMAGMDVHTVHAMRRRAVMSALGTVLVFSLAAALISAAPVIGAAAVFAPVSLVTAGACLVAGVLLVRGGVEVTRPALRRSLTAHGLAA</sequence>
<evidence type="ECO:0000313" key="5">
    <source>
        <dbReference type="Proteomes" id="UP000297477"/>
    </source>
</evidence>
<gene>
    <name evidence="3" type="ORF">E4A49_07685</name>
    <name evidence="2" type="ORF">FM125_09365</name>
</gene>
<dbReference type="Proteomes" id="UP000297477">
    <property type="component" value="Unassembled WGS sequence"/>
</dbReference>
<dbReference type="RefSeq" id="WP_067191194.1">
    <property type="nucleotide sequence ID" value="NZ_FUKP01000063.1"/>
</dbReference>
<evidence type="ECO:0000313" key="4">
    <source>
        <dbReference type="Proteomes" id="UP000196230"/>
    </source>
</evidence>
<feature type="transmembrane region" description="Helical" evidence="1">
    <location>
        <begin position="20"/>
        <end position="45"/>
    </location>
</feature>
<evidence type="ECO:0000313" key="2">
    <source>
        <dbReference type="EMBL" id="SJN33000.1"/>
    </source>
</evidence>
<feature type="transmembrane region" description="Helical" evidence="1">
    <location>
        <begin position="223"/>
        <end position="249"/>
    </location>
</feature>
<keyword evidence="5" id="KW-1185">Reference proteome</keyword>
<reference evidence="2 4" key="1">
    <citation type="submission" date="2017-02" db="EMBL/GenBank/DDBJ databases">
        <authorList>
            <person name="Peterson S.W."/>
        </authorList>
    </citation>
    <scope>NUCLEOTIDE SEQUENCE [LARGE SCALE GENOMIC DNA]</scope>
    <source>
        <strain evidence="2 4">2B3F</strain>
    </source>
</reference>
<keyword evidence="1" id="KW-0472">Membrane</keyword>
<reference evidence="3 5" key="2">
    <citation type="submission" date="2019-03" db="EMBL/GenBank/DDBJ databases">
        <title>Reclassification of Micrococcus aloeverae and Micrococcus yunnanensis as later heterotypic synonyms of Micrococcus luteus.</title>
        <authorList>
            <person name="Huang C.-H."/>
        </authorList>
    </citation>
    <scope>NUCLEOTIDE SEQUENCE [LARGE SCALE GENOMIC DNA]</scope>
    <source>
        <strain evidence="3 5">BCRC 12151</strain>
    </source>
</reference>
<evidence type="ECO:0000256" key="1">
    <source>
        <dbReference type="SAM" id="Phobius"/>
    </source>
</evidence>
<keyword evidence="1" id="KW-0812">Transmembrane</keyword>
<proteinExistence type="predicted"/>
<dbReference type="AlphaFoldDB" id="A0A1R4JLT2"/>
<keyword evidence="1" id="KW-1133">Transmembrane helix</keyword>
<name>A0A1R4JLT2_9MICC</name>
<dbReference type="EMBL" id="FUKP01000063">
    <property type="protein sequence ID" value="SJN33000.1"/>
    <property type="molecule type" value="Genomic_DNA"/>
</dbReference>
<dbReference type="EMBL" id="SPKT01000014">
    <property type="protein sequence ID" value="TFH98666.1"/>
    <property type="molecule type" value="Genomic_DNA"/>
</dbReference>
<feature type="transmembrane region" description="Helical" evidence="1">
    <location>
        <begin position="151"/>
        <end position="176"/>
    </location>
</feature>
<evidence type="ECO:0000313" key="3">
    <source>
        <dbReference type="EMBL" id="TFH98666.1"/>
    </source>
</evidence>
<feature type="transmembrane region" description="Helical" evidence="1">
    <location>
        <begin position="105"/>
        <end position="131"/>
    </location>
</feature>
<feature type="transmembrane region" description="Helical" evidence="1">
    <location>
        <begin position="286"/>
        <end position="306"/>
    </location>
</feature>
<feature type="transmembrane region" description="Helical" evidence="1">
    <location>
        <begin position="326"/>
        <end position="345"/>
    </location>
</feature>
<feature type="transmembrane region" description="Helical" evidence="1">
    <location>
        <begin position="196"/>
        <end position="217"/>
    </location>
</feature>
<feature type="transmembrane region" description="Helical" evidence="1">
    <location>
        <begin position="57"/>
        <end position="84"/>
    </location>
</feature>
<protein>
    <submittedName>
        <fullName evidence="3">Permease</fullName>
    </submittedName>
</protein>
<accession>A0A1R4JLT2</accession>
<dbReference type="Proteomes" id="UP000196230">
    <property type="component" value="Unassembled WGS sequence"/>
</dbReference>
<feature type="transmembrane region" description="Helical" evidence="1">
    <location>
        <begin position="382"/>
        <end position="402"/>
    </location>
</feature>
<dbReference type="OrthoDB" id="5118998at2"/>
<feature type="transmembrane region" description="Helical" evidence="1">
    <location>
        <begin position="408"/>
        <end position="431"/>
    </location>
</feature>
<organism evidence="2 4">
    <name type="scientific">Micrococcus lylae</name>
    <dbReference type="NCBI Taxonomy" id="1273"/>
    <lineage>
        <taxon>Bacteria</taxon>
        <taxon>Bacillati</taxon>
        <taxon>Actinomycetota</taxon>
        <taxon>Actinomycetes</taxon>
        <taxon>Micrococcales</taxon>
        <taxon>Micrococcaceae</taxon>
        <taxon>Micrococcus</taxon>
    </lineage>
</organism>